<accession>A0ABS5TGR3</accession>
<dbReference type="InterPro" id="IPR055170">
    <property type="entry name" value="GFO_IDH_MocA-like_dom"/>
</dbReference>
<sequence length="376" mass="40123">MKPQPRVAIIGTGMIAAAHLRAARDSGADVIGLLGISPERSQEHAHRWNVPTGYPDLEALLADRPDVVHVCTPNSTHVSYGEAVAAAGIGLVLEKPIATTVADAERLVKTVEAAGVVATVPYVYRYHPMVREIRARRIRGELGDVALVHGSYLQDWLLSPDASTWRIDPREGGASRAFADIGTHWCDLAEFVSGEVFTEVSAATSIVHRTRPVGSSASFAGAREGAERAVVTTEDTATAMFRTQRGMTASTVISQVSAGRKNRLWLEVDGTRGSAVFDQEQPETAWFGSENGALTVHRGEGPAAADQSRLNRTPAGHPQGWTDAFAAFVSDTYAAVRGDRPEGLPTVQDGLRSVRIVQAVLDSAAGNAWTTIGDRS</sequence>
<feature type="domain" description="Gfo/Idh/MocA-like oxidoreductase N-terminal" evidence="2">
    <location>
        <begin position="6"/>
        <end position="120"/>
    </location>
</feature>
<keyword evidence="5" id="KW-1185">Reference proteome</keyword>
<evidence type="ECO:0000313" key="4">
    <source>
        <dbReference type="EMBL" id="MBT0770252.1"/>
    </source>
</evidence>
<dbReference type="PANTHER" id="PTHR43818">
    <property type="entry name" value="BCDNA.GH03377"/>
    <property type="match status" value="1"/>
</dbReference>
<organism evidence="4 5">
    <name type="scientific">Kineosporia corallincola</name>
    <dbReference type="NCBI Taxonomy" id="2835133"/>
    <lineage>
        <taxon>Bacteria</taxon>
        <taxon>Bacillati</taxon>
        <taxon>Actinomycetota</taxon>
        <taxon>Actinomycetes</taxon>
        <taxon>Kineosporiales</taxon>
        <taxon>Kineosporiaceae</taxon>
        <taxon>Kineosporia</taxon>
    </lineage>
</organism>
<dbReference type="EMBL" id="JAHBAY010000005">
    <property type="protein sequence ID" value="MBT0770252.1"/>
    <property type="molecule type" value="Genomic_DNA"/>
</dbReference>
<comment type="caution">
    <text evidence="4">The sequence shown here is derived from an EMBL/GenBank/DDBJ whole genome shotgun (WGS) entry which is preliminary data.</text>
</comment>
<dbReference type="InterPro" id="IPR050463">
    <property type="entry name" value="Gfo/Idh/MocA_oxidrdct_glycsds"/>
</dbReference>
<feature type="domain" description="GFO/IDH/MocA-like oxidoreductase" evidence="3">
    <location>
        <begin position="131"/>
        <end position="275"/>
    </location>
</feature>
<evidence type="ECO:0000313" key="5">
    <source>
        <dbReference type="Proteomes" id="UP001197247"/>
    </source>
</evidence>
<protein>
    <submittedName>
        <fullName evidence="4">Gfo/Idh/MocA family oxidoreductase</fullName>
    </submittedName>
</protein>
<evidence type="ECO:0000259" key="2">
    <source>
        <dbReference type="Pfam" id="PF01408"/>
    </source>
</evidence>
<dbReference type="SUPFAM" id="SSF55347">
    <property type="entry name" value="Glyceraldehyde-3-phosphate dehydrogenase-like, C-terminal domain"/>
    <property type="match status" value="1"/>
</dbReference>
<name>A0ABS5TGR3_9ACTN</name>
<dbReference type="InterPro" id="IPR000683">
    <property type="entry name" value="Gfo/Idh/MocA-like_OxRdtase_N"/>
</dbReference>
<dbReference type="Gene3D" id="3.40.50.720">
    <property type="entry name" value="NAD(P)-binding Rossmann-like Domain"/>
    <property type="match status" value="1"/>
</dbReference>
<reference evidence="4 5" key="1">
    <citation type="submission" date="2021-05" db="EMBL/GenBank/DDBJ databases">
        <title>Kineosporia and Streptomyces sp. nov. two new marine actinobacteria isolated from Coral.</title>
        <authorList>
            <person name="Buangrab K."/>
            <person name="Sutthacheep M."/>
            <person name="Yeemin T."/>
            <person name="Harunari E."/>
            <person name="Igarashi Y."/>
            <person name="Kanchanasin P."/>
            <person name="Tanasupawat S."/>
            <person name="Phongsopitanun W."/>
        </authorList>
    </citation>
    <scope>NUCLEOTIDE SEQUENCE [LARGE SCALE GENOMIC DNA]</scope>
    <source>
        <strain evidence="4 5">J2-2</strain>
    </source>
</reference>
<evidence type="ECO:0000256" key="1">
    <source>
        <dbReference type="ARBA" id="ARBA00023002"/>
    </source>
</evidence>
<dbReference type="Pfam" id="PF01408">
    <property type="entry name" value="GFO_IDH_MocA"/>
    <property type="match status" value="1"/>
</dbReference>
<dbReference type="SUPFAM" id="SSF51735">
    <property type="entry name" value="NAD(P)-binding Rossmann-fold domains"/>
    <property type="match status" value="1"/>
</dbReference>
<dbReference type="PANTHER" id="PTHR43818:SF11">
    <property type="entry name" value="BCDNA.GH03377"/>
    <property type="match status" value="1"/>
</dbReference>
<keyword evidence="1" id="KW-0560">Oxidoreductase</keyword>
<dbReference type="Proteomes" id="UP001197247">
    <property type="component" value="Unassembled WGS sequence"/>
</dbReference>
<dbReference type="Gene3D" id="3.30.360.10">
    <property type="entry name" value="Dihydrodipicolinate Reductase, domain 2"/>
    <property type="match status" value="1"/>
</dbReference>
<dbReference type="InterPro" id="IPR036291">
    <property type="entry name" value="NAD(P)-bd_dom_sf"/>
</dbReference>
<proteinExistence type="predicted"/>
<gene>
    <name evidence="4" type="ORF">KIH74_15025</name>
</gene>
<dbReference type="RefSeq" id="WP_214156540.1">
    <property type="nucleotide sequence ID" value="NZ_JAHBAY010000005.1"/>
</dbReference>
<dbReference type="Pfam" id="PF22725">
    <property type="entry name" value="GFO_IDH_MocA_C3"/>
    <property type="match status" value="1"/>
</dbReference>
<evidence type="ECO:0000259" key="3">
    <source>
        <dbReference type="Pfam" id="PF22725"/>
    </source>
</evidence>